<dbReference type="PATRIC" id="fig|49338.4.peg.3525"/>
<dbReference type="RefSeq" id="WP_208925925.1">
    <property type="nucleotide sequence ID" value="NZ_LK996017.1"/>
</dbReference>
<keyword evidence="1" id="KW-0175">Coiled coil</keyword>
<dbReference type="Gene3D" id="1.20.5.170">
    <property type="match status" value="1"/>
</dbReference>
<gene>
    <name evidence="2" type="ORF">DPCES_3275</name>
</gene>
<feature type="coiled-coil region" evidence="1">
    <location>
        <begin position="32"/>
        <end position="59"/>
    </location>
</feature>
<dbReference type="SUPFAM" id="SSF57997">
    <property type="entry name" value="Tropomyosin"/>
    <property type="match status" value="1"/>
</dbReference>
<reference evidence="2" key="1">
    <citation type="submission" date="2014-07" db="EMBL/GenBank/DDBJ databases">
        <authorList>
            <person name="Hornung V.Bastian."/>
        </authorList>
    </citation>
    <scope>NUCLEOTIDE SEQUENCE</scope>
    <source>
        <strain evidence="2">PCE-S</strain>
    </source>
</reference>
<dbReference type="EMBL" id="LK996017">
    <property type="protein sequence ID" value="CDX03162.1"/>
    <property type="molecule type" value="Genomic_DNA"/>
</dbReference>
<accession>A0A098B489</accession>
<evidence type="ECO:0000256" key="1">
    <source>
        <dbReference type="SAM" id="Coils"/>
    </source>
</evidence>
<dbReference type="AlphaFoldDB" id="A0A098B489"/>
<proteinExistence type="predicted"/>
<protein>
    <submittedName>
        <fullName evidence="2">Poly A polymerase, head domain</fullName>
    </submittedName>
</protein>
<name>A0A098B489_DESHA</name>
<organism evidence="2">
    <name type="scientific">Desulfitobacterium hafniense</name>
    <name type="common">Desulfitobacterium frappieri</name>
    <dbReference type="NCBI Taxonomy" id="49338"/>
    <lineage>
        <taxon>Bacteria</taxon>
        <taxon>Bacillati</taxon>
        <taxon>Bacillota</taxon>
        <taxon>Clostridia</taxon>
        <taxon>Eubacteriales</taxon>
        <taxon>Desulfitobacteriaceae</taxon>
        <taxon>Desulfitobacterium</taxon>
    </lineage>
</organism>
<evidence type="ECO:0000313" key="2">
    <source>
        <dbReference type="EMBL" id="CDX03162.1"/>
    </source>
</evidence>
<sequence length="140" mass="16434">MENERLILELLQGINQQVQGIDQRVQGIDQRVQGIDQRVQSIEQRVQSIEQRVQGIDQRLRKVEVSIDDIRKDIKILAEGQVAHREQNEREHEQIIRLINDKTVVLEKAIVHNSVDIREIKEEQDEVFEVLSKRRVQSVS</sequence>